<gene>
    <name evidence="4" type="primary">BQ5605_C019g08980</name>
    <name evidence="4" type="ORF">BQ5605_C019G08980</name>
</gene>
<feature type="compositionally biased region" description="Pro residues" evidence="1">
    <location>
        <begin position="148"/>
        <end position="158"/>
    </location>
</feature>
<feature type="chain" id="PRO_5015903834" evidence="3">
    <location>
        <begin position="27"/>
        <end position="175"/>
    </location>
</feature>
<reference evidence="4 5" key="1">
    <citation type="submission" date="2016-11" db="EMBL/GenBank/DDBJ databases">
        <authorList>
            <person name="Jaros S."/>
            <person name="Januszkiewicz K."/>
            <person name="Wedrychowicz H."/>
        </authorList>
    </citation>
    <scope>NUCLEOTIDE SEQUENCE [LARGE SCALE GENOMIC DNA]</scope>
</reference>
<keyword evidence="5" id="KW-1185">Reference proteome</keyword>
<keyword evidence="2" id="KW-0812">Transmembrane</keyword>
<feature type="region of interest" description="Disordered" evidence="1">
    <location>
        <begin position="90"/>
        <end position="175"/>
    </location>
</feature>
<evidence type="ECO:0000313" key="4">
    <source>
        <dbReference type="EMBL" id="SGY23771.1"/>
    </source>
</evidence>
<organism evidence="4 5">
    <name type="scientific">Microbotryum silenes-dioicae</name>
    <dbReference type="NCBI Taxonomy" id="796604"/>
    <lineage>
        <taxon>Eukaryota</taxon>
        <taxon>Fungi</taxon>
        <taxon>Dikarya</taxon>
        <taxon>Basidiomycota</taxon>
        <taxon>Pucciniomycotina</taxon>
        <taxon>Microbotryomycetes</taxon>
        <taxon>Microbotryales</taxon>
        <taxon>Microbotryaceae</taxon>
        <taxon>Microbotryum</taxon>
    </lineage>
</organism>
<accession>A0A2X0LWC1</accession>
<evidence type="ECO:0000313" key="5">
    <source>
        <dbReference type="Proteomes" id="UP000249464"/>
    </source>
</evidence>
<feature type="transmembrane region" description="Helical" evidence="2">
    <location>
        <begin position="42"/>
        <end position="71"/>
    </location>
</feature>
<name>A0A2X0LWC1_9BASI</name>
<evidence type="ECO:0000256" key="1">
    <source>
        <dbReference type="SAM" id="MobiDB-lite"/>
    </source>
</evidence>
<proteinExistence type="predicted"/>
<dbReference type="AlphaFoldDB" id="A0A2X0LWC1"/>
<feature type="compositionally biased region" description="Low complexity" evidence="1">
    <location>
        <begin position="108"/>
        <end position="121"/>
    </location>
</feature>
<keyword evidence="3" id="KW-0732">Signal</keyword>
<protein>
    <submittedName>
        <fullName evidence="4">BQ5605_C019g08980 protein</fullName>
    </submittedName>
</protein>
<dbReference type="STRING" id="796604.A0A2X0LWC1"/>
<dbReference type="Proteomes" id="UP000249464">
    <property type="component" value="Unassembled WGS sequence"/>
</dbReference>
<feature type="signal peptide" evidence="3">
    <location>
        <begin position="1"/>
        <end position="26"/>
    </location>
</feature>
<sequence>MTHSCLSTTPLATLALLLPLITPARAQYGYYYGNGRPYGQRIGIVGVLALDAIRAVAVVVLLVILVISFLLRRRRARAFKQAYPVQAYQPNQVQGQPSASNNNGTFETGQQGQQQQGYQTQPFHQPPPGYSNYQADQSTYPQPHQPQYAPPTSLPPAANPSSHYAPPSGSPPTGK</sequence>
<dbReference type="EMBL" id="FQNC01000019">
    <property type="protein sequence ID" value="SGY23771.1"/>
    <property type="molecule type" value="Genomic_DNA"/>
</dbReference>
<keyword evidence="2" id="KW-1133">Transmembrane helix</keyword>
<feature type="compositionally biased region" description="Polar residues" evidence="1">
    <location>
        <begin position="90"/>
        <end position="107"/>
    </location>
</feature>
<keyword evidence="2" id="KW-0472">Membrane</keyword>
<evidence type="ECO:0000256" key="2">
    <source>
        <dbReference type="SAM" id="Phobius"/>
    </source>
</evidence>
<evidence type="ECO:0000256" key="3">
    <source>
        <dbReference type="SAM" id="SignalP"/>
    </source>
</evidence>